<dbReference type="PANTHER" id="PTHR11403">
    <property type="entry name" value="CYTOCHROME C OXIDASE SUBUNIT III"/>
    <property type="match status" value="1"/>
</dbReference>
<proteinExistence type="inferred from homology"/>
<dbReference type="Proteomes" id="UP000581135">
    <property type="component" value="Unassembled WGS sequence"/>
</dbReference>
<protein>
    <submittedName>
        <fullName evidence="9">Cytochrome c oxidase subunit 3</fullName>
    </submittedName>
</protein>
<dbReference type="SUPFAM" id="SSF81452">
    <property type="entry name" value="Cytochrome c oxidase subunit III-like"/>
    <property type="match status" value="1"/>
</dbReference>
<dbReference type="Pfam" id="PF00510">
    <property type="entry name" value="COX3"/>
    <property type="match status" value="1"/>
</dbReference>
<dbReference type="GO" id="GO:0004129">
    <property type="term" value="F:cytochrome-c oxidase activity"/>
    <property type="evidence" value="ECO:0007669"/>
    <property type="project" value="InterPro"/>
</dbReference>
<evidence type="ECO:0000256" key="4">
    <source>
        <dbReference type="ARBA" id="ARBA00022989"/>
    </source>
</evidence>
<dbReference type="RefSeq" id="WP_183417007.1">
    <property type="nucleotide sequence ID" value="NZ_JACHXA010000007.1"/>
</dbReference>
<feature type="transmembrane region" description="Helical" evidence="7">
    <location>
        <begin position="102"/>
        <end position="120"/>
    </location>
</feature>
<dbReference type="InterPro" id="IPR024791">
    <property type="entry name" value="Cyt_c/ubiquinol_Oxase_su3"/>
</dbReference>
<feature type="transmembrane region" description="Helical" evidence="7">
    <location>
        <begin position="69"/>
        <end position="90"/>
    </location>
</feature>
<sequence length="217" mass="24725">MNIFHQLVEKPWVGSDNPAIDGGRSFDLSAATVGLRMFLCIASVLFALLVITYADRMLFEDWRPTPSQWILWFNTGLLIQSSIAFQWSLFSIRRDRVDNAKVGMLVAGLFAVAFLIGQLLAWRQMIASVEFDITNPAVAFFYLITALHALHMMGGLVAWRRTAKVLWRSPNTQDMALRIRLCATYWHFLLIIWLILFGLLFSDNDNLNALLVLCGLR</sequence>
<dbReference type="EMBL" id="JACHXA010000007">
    <property type="protein sequence ID" value="MBB3066183.1"/>
    <property type="molecule type" value="Genomic_DNA"/>
</dbReference>
<evidence type="ECO:0000313" key="9">
    <source>
        <dbReference type="EMBL" id="MBB3066183.1"/>
    </source>
</evidence>
<feature type="domain" description="Heme-copper oxidase subunit III family profile" evidence="8">
    <location>
        <begin position="33"/>
        <end position="205"/>
    </location>
</feature>
<feature type="transmembrane region" description="Helical" evidence="7">
    <location>
        <begin position="179"/>
        <end position="201"/>
    </location>
</feature>
<dbReference type="GO" id="GO:0019646">
    <property type="term" value="P:aerobic electron transport chain"/>
    <property type="evidence" value="ECO:0007669"/>
    <property type="project" value="InterPro"/>
</dbReference>
<comment type="subcellular location">
    <subcellularLocation>
        <location evidence="6">Cell membrane</location>
        <topology evidence="6">Multi-pass membrane protein</topology>
    </subcellularLocation>
    <subcellularLocation>
        <location evidence="1">Membrane</location>
        <topology evidence="1">Multi-pass membrane protein</topology>
    </subcellularLocation>
</comment>
<dbReference type="PANTHER" id="PTHR11403:SF10">
    <property type="entry name" value="CYTOCHROME C OXIDASE"/>
    <property type="match status" value="1"/>
</dbReference>
<feature type="transmembrane region" description="Helical" evidence="7">
    <location>
        <begin position="33"/>
        <end position="54"/>
    </location>
</feature>
<evidence type="ECO:0000256" key="5">
    <source>
        <dbReference type="ARBA" id="ARBA00023136"/>
    </source>
</evidence>
<feature type="transmembrane region" description="Helical" evidence="7">
    <location>
        <begin position="140"/>
        <end position="159"/>
    </location>
</feature>
<keyword evidence="10" id="KW-1185">Reference proteome</keyword>
<keyword evidence="4 7" id="KW-1133">Transmembrane helix</keyword>
<comment type="similarity">
    <text evidence="2 6">Belongs to the cytochrome c oxidase subunit 3 family.</text>
</comment>
<keyword evidence="3 6" id="KW-0812">Transmembrane</keyword>
<comment type="caution">
    <text evidence="9">The sequence shown here is derived from an EMBL/GenBank/DDBJ whole genome shotgun (WGS) entry which is preliminary data.</text>
</comment>
<evidence type="ECO:0000256" key="3">
    <source>
        <dbReference type="ARBA" id="ARBA00022692"/>
    </source>
</evidence>
<dbReference type="GO" id="GO:0005886">
    <property type="term" value="C:plasma membrane"/>
    <property type="evidence" value="ECO:0007669"/>
    <property type="project" value="UniProtKB-SubCell"/>
</dbReference>
<dbReference type="Gene3D" id="1.20.120.80">
    <property type="entry name" value="Cytochrome c oxidase, subunit III, four-helix bundle"/>
    <property type="match status" value="1"/>
</dbReference>
<dbReference type="AlphaFoldDB" id="A0A839SZ35"/>
<organism evidence="9 10">
    <name type="scientific">Limibacillus halophilus</name>
    <dbReference type="NCBI Taxonomy" id="1579333"/>
    <lineage>
        <taxon>Bacteria</taxon>
        <taxon>Pseudomonadati</taxon>
        <taxon>Pseudomonadota</taxon>
        <taxon>Alphaproteobacteria</taxon>
        <taxon>Rhodospirillales</taxon>
        <taxon>Rhodovibrionaceae</taxon>
        <taxon>Limibacillus</taxon>
    </lineage>
</organism>
<evidence type="ECO:0000256" key="1">
    <source>
        <dbReference type="ARBA" id="ARBA00004141"/>
    </source>
</evidence>
<keyword evidence="5 7" id="KW-0472">Membrane</keyword>
<name>A0A839SZ35_9PROT</name>
<evidence type="ECO:0000259" key="8">
    <source>
        <dbReference type="PROSITE" id="PS50253"/>
    </source>
</evidence>
<dbReference type="PROSITE" id="PS50253">
    <property type="entry name" value="COX3"/>
    <property type="match status" value="1"/>
</dbReference>
<dbReference type="InterPro" id="IPR013833">
    <property type="entry name" value="Cyt_c_oxidase_su3_a-hlx"/>
</dbReference>
<evidence type="ECO:0000313" key="10">
    <source>
        <dbReference type="Proteomes" id="UP000581135"/>
    </source>
</evidence>
<dbReference type="InterPro" id="IPR000298">
    <property type="entry name" value="Cyt_c_oxidase-like_su3"/>
</dbReference>
<gene>
    <name evidence="9" type="ORF">FHR98_002488</name>
</gene>
<dbReference type="InterPro" id="IPR035973">
    <property type="entry name" value="Cyt_c_oxidase_su3-like_sf"/>
</dbReference>
<evidence type="ECO:0000256" key="2">
    <source>
        <dbReference type="ARBA" id="ARBA00010581"/>
    </source>
</evidence>
<evidence type="ECO:0000256" key="7">
    <source>
        <dbReference type="SAM" id="Phobius"/>
    </source>
</evidence>
<accession>A0A839SZ35</accession>
<evidence type="ECO:0000256" key="6">
    <source>
        <dbReference type="RuleBase" id="RU003376"/>
    </source>
</evidence>
<reference evidence="9 10" key="1">
    <citation type="submission" date="2020-08" db="EMBL/GenBank/DDBJ databases">
        <title>Genomic Encyclopedia of Type Strains, Phase III (KMG-III): the genomes of soil and plant-associated and newly described type strains.</title>
        <authorList>
            <person name="Whitman W."/>
        </authorList>
    </citation>
    <scope>NUCLEOTIDE SEQUENCE [LARGE SCALE GENOMIC DNA]</scope>
    <source>
        <strain evidence="9 10">CECT 8803</strain>
    </source>
</reference>